<dbReference type="EMBL" id="VSSQ01116889">
    <property type="protein sequence ID" value="MPN51605.1"/>
    <property type="molecule type" value="Genomic_DNA"/>
</dbReference>
<evidence type="ECO:0000313" key="2">
    <source>
        <dbReference type="EMBL" id="MPN51605.1"/>
    </source>
</evidence>
<dbReference type="GO" id="GO:0003688">
    <property type="term" value="F:DNA replication origin binding"/>
    <property type="evidence" value="ECO:0007669"/>
    <property type="project" value="InterPro"/>
</dbReference>
<dbReference type="PROSITE" id="PS01008">
    <property type="entry name" value="DNAA"/>
    <property type="match status" value="1"/>
</dbReference>
<evidence type="ECO:0000259" key="1">
    <source>
        <dbReference type="SMART" id="SM00760"/>
    </source>
</evidence>
<dbReference type="GO" id="GO:0006275">
    <property type="term" value="P:regulation of DNA replication"/>
    <property type="evidence" value="ECO:0007669"/>
    <property type="project" value="InterPro"/>
</dbReference>
<dbReference type="InterPro" id="IPR018312">
    <property type="entry name" value="Chromosome_initiator_DnaA_CS"/>
</dbReference>
<proteinExistence type="predicted"/>
<dbReference type="AlphaFoldDB" id="A0A645IJZ4"/>
<dbReference type="Pfam" id="PF08299">
    <property type="entry name" value="Bac_DnaA_C"/>
    <property type="match status" value="1"/>
</dbReference>
<sequence length="69" mass="7728">MTSKCRQIAMYIIAELLEIPTTKIGEEFGGRDHSTVLYALKKIKNEMDVNAATKSTVDDVIKNIREGNN</sequence>
<dbReference type="GO" id="GO:0006270">
    <property type="term" value="P:DNA replication initiation"/>
    <property type="evidence" value="ECO:0007669"/>
    <property type="project" value="InterPro"/>
</dbReference>
<gene>
    <name evidence="2" type="primary">dnaA_78</name>
    <name evidence="2" type="ORF">SDC9_199253</name>
</gene>
<dbReference type="InterPro" id="IPR013159">
    <property type="entry name" value="DnaA_C"/>
</dbReference>
<comment type="caution">
    <text evidence="2">The sequence shown here is derived from an EMBL/GenBank/DDBJ whole genome shotgun (WGS) entry which is preliminary data.</text>
</comment>
<organism evidence="2">
    <name type="scientific">bioreactor metagenome</name>
    <dbReference type="NCBI Taxonomy" id="1076179"/>
    <lineage>
        <taxon>unclassified sequences</taxon>
        <taxon>metagenomes</taxon>
        <taxon>ecological metagenomes</taxon>
    </lineage>
</organism>
<dbReference type="GO" id="GO:0005524">
    <property type="term" value="F:ATP binding"/>
    <property type="evidence" value="ECO:0007669"/>
    <property type="project" value="InterPro"/>
</dbReference>
<dbReference type="Gene3D" id="1.10.1750.10">
    <property type="match status" value="1"/>
</dbReference>
<accession>A0A645IJZ4</accession>
<dbReference type="CDD" id="cd06571">
    <property type="entry name" value="Bac_DnaA_C"/>
    <property type="match status" value="1"/>
</dbReference>
<name>A0A645IJZ4_9ZZZZ</name>
<dbReference type="InterPro" id="IPR010921">
    <property type="entry name" value="Trp_repressor/repl_initiator"/>
</dbReference>
<feature type="domain" description="Chromosomal replication initiator DnaA C-terminal" evidence="1">
    <location>
        <begin position="1"/>
        <end position="43"/>
    </location>
</feature>
<dbReference type="SUPFAM" id="SSF48295">
    <property type="entry name" value="TrpR-like"/>
    <property type="match status" value="1"/>
</dbReference>
<protein>
    <submittedName>
        <fullName evidence="2">Chromosomal replication initiator protein DnaA</fullName>
    </submittedName>
</protein>
<reference evidence="2" key="1">
    <citation type="submission" date="2019-08" db="EMBL/GenBank/DDBJ databases">
        <authorList>
            <person name="Kucharzyk K."/>
            <person name="Murdoch R.W."/>
            <person name="Higgins S."/>
            <person name="Loffler F."/>
        </authorList>
    </citation>
    <scope>NUCLEOTIDE SEQUENCE</scope>
</reference>
<dbReference type="SMART" id="SM00760">
    <property type="entry name" value="Bac_DnaA_C"/>
    <property type="match status" value="1"/>
</dbReference>